<gene>
    <name evidence="7" type="ORF">F0U47_07260</name>
</gene>
<dbReference type="InterPro" id="IPR015590">
    <property type="entry name" value="Aldehyde_DH_dom"/>
</dbReference>
<evidence type="ECO:0000313" key="8">
    <source>
        <dbReference type="Proteomes" id="UP000324351"/>
    </source>
</evidence>
<dbReference type="PANTHER" id="PTHR11699">
    <property type="entry name" value="ALDEHYDE DEHYDROGENASE-RELATED"/>
    <property type="match status" value="1"/>
</dbReference>
<dbReference type="GO" id="GO:0016620">
    <property type="term" value="F:oxidoreductase activity, acting on the aldehyde or oxo group of donors, NAD or NADP as acceptor"/>
    <property type="evidence" value="ECO:0007669"/>
    <property type="project" value="InterPro"/>
</dbReference>
<keyword evidence="8" id="KW-1185">Reference proteome</keyword>
<dbReference type="EMBL" id="VUJW01000003">
    <property type="protein sequence ID" value="KAA1427286.1"/>
    <property type="molecule type" value="Genomic_DNA"/>
</dbReference>
<proteinExistence type="inferred from homology"/>
<feature type="active site" evidence="3">
    <location>
        <position position="281"/>
    </location>
</feature>
<dbReference type="InterPro" id="IPR016163">
    <property type="entry name" value="Ald_DH_C"/>
</dbReference>
<evidence type="ECO:0000259" key="6">
    <source>
        <dbReference type="Pfam" id="PF00171"/>
    </source>
</evidence>
<evidence type="ECO:0000256" key="2">
    <source>
        <dbReference type="ARBA" id="ARBA00023002"/>
    </source>
</evidence>
<dbReference type="PROSITE" id="PS00687">
    <property type="entry name" value="ALDEHYDE_DEHYDR_GLU"/>
    <property type="match status" value="1"/>
</dbReference>
<dbReference type="Pfam" id="PF00171">
    <property type="entry name" value="Aldedh"/>
    <property type="match status" value="1"/>
</dbReference>
<dbReference type="CDD" id="cd07101">
    <property type="entry name" value="ALDH_SSADH2_GabD2"/>
    <property type="match status" value="1"/>
</dbReference>
<dbReference type="AlphaFoldDB" id="A0A5B1M3Q9"/>
<dbReference type="Proteomes" id="UP000324351">
    <property type="component" value="Unassembled WGS sequence"/>
</dbReference>
<comment type="caution">
    <text evidence="7">The sequence shown here is derived from an EMBL/GenBank/DDBJ whole genome shotgun (WGS) entry which is preliminary data.</text>
</comment>
<feature type="region of interest" description="Disordered" evidence="5">
    <location>
        <begin position="1"/>
        <end position="30"/>
    </location>
</feature>
<dbReference type="Gene3D" id="3.40.605.10">
    <property type="entry name" value="Aldehyde Dehydrogenase, Chain A, domain 1"/>
    <property type="match status" value="1"/>
</dbReference>
<reference evidence="7 8" key="1">
    <citation type="submission" date="2019-09" db="EMBL/GenBank/DDBJ databases">
        <title>Nocardioides panacisoli sp. nov., isolated from the soil of a ginseng field.</title>
        <authorList>
            <person name="Cho C."/>
        </authorList>
    </citation>
    <scope>NUCLEOTIDE SEQUENCE [LARGE SCALE GENOMIC DNA]</scope>
    <source>
        <strain evidence="7 8">BN140041</strain>
    </source>
</reference>
<accession>A0A5B1M3Q9</accession>
<name>A0A5B1M3Q9_9ACTN</name>
<feature type="compositionally biased region" description="Basic and acidic residues" evidence="5">
    <location>
        <begin position="20"/>
        <end position="29"/>
    </location>
</feature>
<reference evidence="7 8" key="2">
    <citation type="submission" date="2019-09" db="EMBL/GenBank/DDBJ databases">
        <authorList>
            <person name="Jin C."/>
        </authorList>
    </citation>
    <scope>NUCLEOTIDE SEQUENCE [LARGE SCALE GENOMIC DNA]</scope>
    <source>
        <strain evidence="7 8">BN140041</strain>
    </source>
</reference>
<dbReference type="InterPro" id="IPR016162">
    <property type="entry name" value="Ald_DH_N"/>
</dbReference>
<dbReference type="InterPro" id="IPR029510">
    <property type="entry name" value="Ald_DH_CS_GLU"/>
</dbReference>
<dbReference type="Gene3D" id="3.40.309.10">
    <property type="entry name" value="Aldehyde Dehydrogenase, Chain A, domain 2"/>
    <property type="match status" value="1"/>
</dbReference>
<dbReference type="InterPro" id="IPR016161">
    <property type="entry name" value="Ald_DH/histidinol_DH"/>
</dbReference>
<evidence type="ECO:0000256" key="3">
    <source>
        <dbReference type="PROSITE-ProRule" id="PRU10007"/>
    </source>
</evidence>
<evidence type="ECO:0000256" key="1">
    <source>
        <dbReference type="ARBA" id="ARBA00009986"/>
    </source>
</evidence>
<keyword evidence="2 4" id="KW-0560">Oxidoreductase</keyword>
<evidence type="ECO:0000256" key="5">
    <source>
        <dbReference type="SAM" id="MobiDB-lite"/>
    </source>
</evidence>
<comment type="similarity">
    <text evidence="1 4">Belongs to the aldehyde dehydrogenase family.</text>
</comment>
<evidence type="ECO:0000313" key="7">
    <source>
        <dbReference type="EMBL" id="KAA1427286.1"/>
    </source>
</evidence>
<dbReference type="RefSeq" id="WP_149749654.1">
    <property type="nucleotide sequence ID" value="NZ_VUJW01000003.1"/>
</dbReference>
<dbReference type="SUPFAM" id="SSF53720">
    <property type="entry name" value="ALDH-like"/>
    <property type="match status" value="1"/>
</dbReference>
<dbReference type="FunFam" id="3.40.309.10:FF:000009">
    <property type="entry name" value="Aldehyde dehydrogenase A"/>
    <property type="match status" value="1"/>
</dbReference>
<dbReference type="NCBIfam" id="NF006916">
    <property type="entry name" value="PRK09407.1"/>
    <property type="match status" value="1"/>
</dbReference>
<sequence length="544" mass="58412">MSASNPGHPEGVGGGPLVDGPHDPEHDPRASYVLEPDEVAALTERVLATSGETVSVTSPLTGAPLANIPQSSAADVAEAYRRARVAQAAWARTPMEQRAAVMLRLHDLLLERMPELLDIITLENGKARKHAYDEVAHTALTARYYARMSGKHVMSERRGGVIPLATRIDVNHVPKGVVGIISPWNYPLTMALSDGLPALMAGNAVVAKPDAQTMLTALMGVKLMDEAGFPRDLWQVVAGPGRELGPAMIERSDYICFTGSTATGKLIAKQCAERLIGCSLELGGKNPLLVLRDADVQRAAEGAVRASFSNAGQLCVSTERLFVADQVYDRFVERFVARTKAMSLGATLDWEVDMGPLISADQLETVVAHVDDAMAKGARVLAGGRARPDLAPYFYEPTILEGVTPDMTCFGNETFGPVVSLYRFHDESDAIARANDGEYGLNCAIFSQDGARARAVARQIKCGTVNINEGFGATFGSLAAPMGGMRESGMGRRQGEEGIRRYTETQSVGTQRFIKLSPQFGLSAEQYAKVQVLGLKMLNKLGRA</sequence>
<organism evidence="7 8">
    <name type="scientific">Nocardioides antri</name>
    <dbReference type="NCBI Taxonomy" id="2607659"/>
    <lineage>
        <taxon>Bacteria</taxon>
        <taxon>Bacillati</taxon>
        <taxon>Actinomycetota</taxon>
        <taxon>Actinomycetes</taxon>
        <taxon>Propionibacteriales</taxon>
        <taxon>Nocardioidaceae</taxon>
        <taxon>Nocardioides</taxon>
    </lineage>
</organism>
<feature type="domain" description="Aldehyde dehydrogenase" evidence="6">
    <location>
        <begin position="50"/>
        <end position="508"/>
    </location>
</feature>
<evidence type="ECO:0000256" key="4">
    <source>
        <dbReference type="RuleBase" id="RU003345"/>
    </source>
</evidence>
<protein>
    <submittedName>
        <fullName evidence="7">Succinate-semialdehyde dehydrogenase (NADP(+))</fullName>
    </submittedName>
</protein>